<comment type="similarity">
    <text evidence="12">Belongs to the radical SAM superfamily. MoaA family.</text>
</comment>
<dbReference type="InterPro" id="IPR040064">
    <property type="entry name" value="MoaA-like"/>
</dbReference>
<evidence type="ECO:0000259" key="13">
    <source>
        <dbReference type="PROSITE" id="PS51918"/>
    </source>
</evidence>
<protein>
    <recommendedName>
        <fullName evidence="1 12">GTP 3',8-cyclase</fullName>
        <ecNumber evidence="1 12">4.1.99.22</ecNumber>
    </recommendedName>
    <alternativeName>
        <fullName evidence="12">Molybdenum cofactor biosynthesis protein A</fullName>
    </alternativeName>
</protein>
<feature type="binding site" evidence="12">
    <location>
        <position position="17"/>
    </location>
    <ligand>
        <name>GTP</name>
        <dbReference type="ChEBI" id="CHEBI:37565"/>
    </ligand>
</feature>
<dbReference type="CDD" id="cd21117">
    <property type="entry name" value="Twitch_MoaA"/>
    <property type="match status" value="1"/>
</dbReference>
<feature type="domain" description="Radical SAM core" evidence="13">
    <location>
        <begin position="8"/>
        <end position="232"/>
    </location>
</feature>
<keyword evidence="10 12" id="KW-0456">Lyase</keyword>
<keyword evidence="9 12" id="KW-0501">Molybdenum cofactor biosynthesis</keyword>
<keyword evidence="6 12" id="KW-0408">Iron</keyword>
<evidence type="ECO:0000313" key="14">
    <source>
        <dbReference type="EMBL" id="GLI34964.1"/>
    </source>
</evidence>
<comment type="cofactor">
    <cofactor evidence="12">
        <name>[4Fe-4S] cluster</name>
        <dbReference type="ChEBI" id="CHEBI:49883"/>
    </cofactor>
    <text evidence="12">Binds 2 [4Fe-4S] clusters. Binds 1 [4Fe-4S] cluster coordinated with 3 cysteines and an exchangeable S-adenosyl-L-methionine and 1 [4Fe-4S] cluster coordinated with 3 cysteines and the GTP-derived substrate.</text>
</comment>
<dbReference type="SFLD" id="SFLDG01383">
    <property type="entry name" value="cyclic_pyranopterin_phosphate"/>
    <property type="match status" value="1"/>
</dbReference>
<dbReference type="PANTHER" id="PTHR22960">
    <property type="entry name" value="MOLYBDOPTERIN COFACTOR SYNTHESIS PROTEIN A"/>
    <property type="match status" value="1"/>
</dbReference>
<dbReference type="GO" id="GO:0061799">
    <property type="term" value="F:cyclic pyranopterin monophosphate synthase activity"/>
    <property type="evidence" value="ECO:0007669"/>
    <property type="project" value="TreeGrafter"/>
</dbReference>
<feature type="binding site" evidence="12">
    <location>
        <position position="31"/>
    </location>
    <ligand>
        <name>[4Fe-4S] cluster</name>
        <dbReference type="ChEBI" id="CHEBI:49883"/>
        <label>1</label>
        <note>4Fe-4S-S-AdoMet</note>
    </ligand>
</feature>
<dbReference type="RefSeq" id="WP_281794455.1">
    <property type="nucleotide sequence ID" value="NZ_BSDR01000001.1"/>
</dbReference>
<reference evidence="14" key="1">
    <citation type="submission" date="2022-12" db="EMBL/GenBank/DDBJ databases">
        <title>Reference genome sequencing for broad-spectrum identification of bacterial and archaeal isolates by mass spectrometry.</title>
        <authorList>
            <person name="Sekiguchi Y."/>
            <person name="Tourlousse D.M."/>
        </authorList>
    </citation>
    <scope>NUCLEOTIDE SEQUENCE</scope>
    <source>
        <strain evidence="14">ASRB1</strain>
    </source>
</reference>
<keyword evidence="5 12" id="KW-0547">Nucleotide-binding</keyword>
<dbReference type="Proteomes" id="UP001144372">
    <property type="component" value="Unassembled WGS sequence"/>
</dbReference>
<dbReference type="GO" id="GO:0061798">
    <property type="term" value="F:GTP 3',8'-cyclase activity"/>
    <property type="evidence" value="ECO:0007669"/>
    <property type="project" value="UniProtKB-UniRule"/>
</dbReference>
<name>A0A9W6L8R8_9BACT</name>
<dbReference type="HAMAP" id="MF_01225_B">
    <property type="entry name" value="MoaA_B"/>
    <property type="match status" value="1"/>
</dbReference>
<evidence type="ECO:0000256" key="11">
    <source>
        <dbReference type="ARBA" id="ARBA00048697"/>
    </source>
</evidence>
<evidence type="ECO:0000256" key="8">
    <source>
        <dbReference type="ARBA" id="ARBA00023134"/>
    </source>
</evidence>
<dbReference type="SFLD" id="SFLDS00029">
    <property type="entry name" value="Radical_SAM"/>
    <property type="match status" value="1"/>
</dbReference>
<dbReference type="NCBIfam" id="TIGR02666">
    <property type="entry name" value="moaA"/>
    <property type="match status" value="1"/>
</dbReference>
<dbReference type="EC" id="4.1.99.22" evidence="1 12"/>
<keyword evidence="4 12" id="KW-0479">Metal-binding</keyword>
<dbReference type="InterPro" id="IPR058240">
    <property type="entry name" value="rSAM_sf"/>
</dbReference>
<dbReference type="Gene3D" id="3.20.20.70">
    <property type="entry name" value="Aldolase class I"/>
    <property type="match status" value="1"/>
</dbReference>
<keyword evidence="8 12" id="KW-0342">GTP-binding</keyword>
<feature type="binding site" evidence="12">
    <location>
        <position position="71"/>
    </location>
    <ligand>
        <name>S-adenosyl-L-methionine</name>
        <dbReference type="ChEBI" id="CHEBI:59789"/>
    </ligand>
</feature>
<dbReference type="Pfam" id="PF04055">
    <property type="entry name" value="Radical_SAM"/>
    <property type="match status" value="1"/>
</dbReference>
<evidence type="ECO:0000256" key="5">
    <source>
        <dbReference type="ARBA" id="ARBA00022741"/>
    </source>
</evidence>
<comment type="caution">
    <text evidence="14">The sequence shown here is derived from an EMBL/GenBank/DDBJ whole genome shotgun (WGS) entry which is preliminary data.</text>
</comment>
<feature type="binding site" evidence="12">
    <location>
        <position position="272"/>
    </location>
    <ligand>
        <name>[4Fe-4S] cluster</name>
        <dbReference type="ChEBI" id="CHEBI:49883"/>
        <label>2</label>
        <note>4Fe-4S-substrate</note>
    </ligand>
</feature>
<evidence type="ECO:0000256" key="9">
    <source>
        <dbReference type="ARBA" id="ARBA00023150"/>
    </source>
</evidence>
<feature type="binding site" evidence="12">
    <location>
        <begin position="260"/>
        <end position="262"/>
    </location>
    <ligand>
        <name>GTP</name>
        <dbReference type="ChEBI" id="CHEBI:37565"/>
    </ligand>
</feature>
<feature type="binding site" evidence="12">
    <location>
        <position position="28"/>
    </location>
    <ligand>
        <name>[4Fe-4S] cluster</name>
        <dbReference type="ChEBI" id="CHEBI:49883"/>
        <label>1</label>
        <note>4Fe-4S-S-AdoMet</note>
    </ligand>
</feature>
<dbReference type="PROSITE" id="PS01305">
    <property type="entry name" value="MOAA_NIFB_PQQE"/>
    <property type="match status" value="1"/>
</dbReference>
<sequence>MFQPPTDSYHRRIDYLRLSITDRCNLRCLYCMPAGGIPKLDHDGILRYEEIMRIARIAVHMGISKIRITGGEPLVRKDVLYLCENVAKIPGLKSLSLTTNGVLLSQFADSLFRVGIKRINISLDTLNPAKFEMITRRNLFHEVWEGIEAAQKAGFAPIKLNTVVMRGVNDDEIEDLARLTFRYPFHVRFIEFMPFRPDEQCRKFLSSDEILDRLSKVAPLLPAQSINSNGPALHYRFPGALGKVGIISPISHHFCSSCNRLRVTSDGKLRTCLFASEETDLLSLLRQGALDEDIIQHMRQAIARKPERHALGDVLRKCISRPMFSIGG</sequence>
<evidence type="ECO:0000256" key="6">
    <source>
        <dbReference type="ARBA" id="ARBA00023004"/>
    </source>
</evidence>
<comment type="subunit">
    <text evidence="12">Monomer and homodimer.</text>
</comment>
<gene>
    <name evidence="12 14" type="primary">moaA</name>
    <name evidence="14" type="ORF">DAMNIGENAA_23970</name>
</gene>
<dbReference type="GO" id="GO:1904047">
    <property type="term" value="F:S-adenosyl-L-methionine binding"/>
    <property type="evidence" value="ECO:0007669"/>
    <property type="project" value="UniProtKB-UniRule"/>
</dbReference>
<feature type="binding site" evidence="12">
    <location>
        <position position="67"/>
    </location>
    <ligand>
        <name>GTP</name>
        <dbReference type="ChEBI" id="CHEBI:37565"/>
    </ligand>
</feature>
<dbReference type="InterPro" id="IPR013785">
    <property type="entry name" value="Aldolase_TIM"/>
</dbReference>
<evidence type="ECO:0000313" key="15">
    <source>
        <dbReference type="Proteomes" id="UP001144372"/>
    </source>
</evidence>
<feature type="binding site" evidence="12">
    <location>
        <position position="30"/>
    </location>
    <ligand>
        <name>S-adenosyl-L-methionine</name>
        <dbReference type="ChEBI" id="CHEBI:59789"/>
    </ligand>
</feature>
<evidence type="ECO:0000256" key="3">
    <source>
        <dbReference type="ARBA" id="ARBA00022691"/>
    </source>
</evidence>
<comment type="function">
    <text evidence="12">Catalyzes the cyclization of GTP to (8S)-3',8-cyclo-7,8-dihydroguanosine 5'-triphosphate.</text>
</comment>
<feature type="binding site" evidence="12">
    <location>
        <position position="193"/>
    </location>
    <ligand>
        <name>S-adenosyl-L-methionine</name>
        <dbReference type="ChEBI" id="CHEBI:59789"/>
    </ligand>
</feature>
<dbReference type="PROSITE" id="PS51918">
    <property type="entry name" value="RADICAL_SAM"/>
    <property type="match status" value="1"/>
</dbReference>
<dbReference type="GO" id="GO:0006777">
    <property type="term" value="P:Mo-molybdopterin cofactor biosynthetic process"/>
    <property type="evidence" value="ECO:0007669"/>
    <property type="project" value="UniProtKB-UniRule"/>
</dbReference>
<keyword evidence="2 12" id="KW-0004">4Fe-4S</keyword>
<feature type="binding site" evidence="12">
    <location>
        <position position="122"/>
    </location>
    <ligand>
        <name>S-adenosyl-L-methionine</name>
        <dbReference type="ChEBI" id="CHEBI:59789"/>
    </ligand>
</feature>
<dbReference type="GO" id="GO:0051539">
    <property type="term" value="F:4 iron, 4 sulfur cluster binding"/>
    <property type="evidence" value="ECO:0007669"/>
    <property type="project" value="UniProtKB-UniRule"/>
</dbReference>
<dbReference type="SFLD" id="SFLDG01067">
    <property type="entry name" value="SPASM/twitch_domain_containing"/>
    <property type="match status" value="1"/>
</dbReference>
<dbReference type="InterPro" id="IPR050105">
    <property type="entry name" value="MoCo_biosynth_MoaA/MoaC"/>
</dbReference>
<proteinExistence type="inferred from homology"/>
<dbReference type="SFLD" id="SFLDG01386">
    <property type="entry name" value="main_SPASM_domain-containing"/>
    <property type="match status" value="1"/>
</dbReference>
<dbReference type="InterPro" id="IPR006638">
    <property type="entry name" value="Elp3/MiaA/NifB-like_rSAM"/>
</dbReference>
<evidence type="ECO:0000256" key="12">
    <source>
        <dbReference type="HAMAP-Rule" id="MF_01225"/>
    </source>
</evidence>
<dbReference type="InterPro" id="IPR000385">
    <property type="entry name" value="MoaA_NifB_PqqE_Fe-S-bd_CS"/>
</dbReference>
<keyword evidence="7 12" id="KW-0411">Iron-sulfur</keyword>
<feature type="binding site" evidence="12">
    <location>
        <position position="98"/>
    </location>
    <ligand>
        <name>GTP</name>
        <dbReference type="ChEBI" id="CHEBI:37565"/>
    </ligand>
</feature>
<dbReference type="InterPro" id="IPR013483">
    <property type="entry name" value="MoaA"/>
</dbReference>
<dbReference type="EMBL" id="BSDR01000001">
    <property type="protein sequence ID" value="GLI34964.1"/>
    <property type="molecule type" value="Genomic_DNA"/>
</dbReference>
<dbReference type="AlphaFoldDB" id="A0A9W6L8R8"/>
<organism evidence="14 15">
    <name type="scientific">Desulforhabdus amnigena</name>
    <dbReference type="NCBI Taxonomy" id="40218"/>
    <lineage>
        <taxon>Bacteria</taxon>
        <taxon>Pseudomonadati</taxon>
        <taxon>Thermodesulfobacteriota</taxon>
        <taxon>Syntrophobacteria</taxon>
        <taxon>Syntrophobacterales</taxon>
        <taxon>Syntrophobacteraceae</taxon>
        <taxon>Desulforhabdus</taxon>
    </lineage>
</organism>
<dbReference type="GO" id="GO:0005525">
    <property type="term" value="F:GTP binding"/>
    <property type="evidence" value="ECO:0007669"/>
    <property type="project" value="UniProtKB-UniRule"/>
</dbReference>
<dbReference type="SUPFAM" id="SSF102114">
    <property type="entry name" value="Radical SAM enzymes"/>
    <property type="match status" value="1"/>
</dbReference>
<evidence type="ECO:0000256" key="1">
    <source>
        <dbReference type="ARBA" id="ARBA00012167"/>
    </source>
</evidence>
<feature type="binding site" evidence="12">
    <location>
        <position position="255"/>
    </location>
    <ligand>
        <name>[4Fe-4S] cluster</name>
        <dbReference type="ChEBI" id="CHEBI:49883"/>
        <label>2</label>
        <note>4Fe-4S-substrate</note>
    </ligand>
</feature>
<dbReference type="GO" id="GO:0046872">
    <property type="term" value="F:metal ion binding"/>
    <property type="evidence" value="ECO:0007669"/>
    <property type="project" value="UniProtKB-KW"/>
</dbReference>
<comment type="pathway">
    <text evidence="12">Cofactor biosynthesis; molybdopterin biosynthesis.</text>
</comment>
<evidence type="ECO:0000256" key="2">
    <source>
        <dbReference type="ARBA" id="ARBA00022485"/>
    </source>
</evidence>
<dbReference type="CDD" id="cd01335">
    <property type="entry name" value="Radical_SAM"/>
    <property type="match status" value="1"/>
</dbReference>
<evidence type="ECO:0000256" key="4">
    <source>
        <dbReference type="ARBA" id="ARBA00022723"/>
    </source>
</evidence>
<keyword evidence="15" id="KW-1185">Reference proteome</keyword>
<dbReference type="SMART" id="SM00729">
    <property type="entry name" value="Elp3"/>
    <property type="match status" value="1"/>
</dbReference>
<dbReference type="InterPro" id="IPR010505">
    <property type="entry name" value="MoaA_twitch"/>
</dbReference>
<accession>A0A9W6L8R8</accession>
<comment type="catalytic activity">
    <reaction evidence="11 12">
        <text>GTP + AH2 + S-adenosyl-L-methionine = (8S)-3',8-cyclo-7,8-dihydroguanosine 5'-triphosphate + 5'-deoxyadenosine + L-methionine + A + H(+)</text>
        <dbReference type="Rhea" id="RHEA:49576"/>
        <dbReference type="ChEBI" id="CHEBI:13193"/>
        <dbReference type="ChEBI" id="CHEBI:15378"/>
        <dbReference type="ChEBI" id="CHEBI:17319"/>
        <dbReference type="ChEBI" id="CHEBI:17499"/>
        <dbReference type="ChEBI" id="CHEBI:37565"/>
        <dbReference type="ChEBI" id="CHEBI:57844"/>
        <dbReference type="ChEBI" id="CHEBI:59789"/>
        <dbReference type="ChEBI" id="CHEBI:131766"/>
        <dbReference type="EC" id="4.1.99.22"/>
    </reaction>
</comment>
<dbReference type="InterPro" id="IPR007197">
    <property type="entry name" value="rSAM"/>
</dbReference>
<dbReference type="PANTHER" id="PTHR22960:SF0">
    <property type="entry name" value="MOLYBDENUM COFACTOR BIOSYNTHESIS PROTEIN 1"/>
    <property type="match status" value="1"/>
</dbReference>
<feature type="binding site" evidence="12">
    <location>
        <position position="24"/>
    </location>
    <ligand>
        <name>[4Fe-4S] cluster</name>
        <dbReference type="ChEBI" id="CHEBI:49883"/>
        <label>1</label>
        <note>4Fe-4S-S-AdoMet</note>
    </ligand>
</feature>
<dbReference type="Pfam" id="PF06463">
    <property type="entry name" value="Mob_synth_C"/>
    <property type="match status" value="1"/>
</dbReference>
<evidence type="ECO:0000256" key="7">
    <source>
        <dbReference type="ARBA" id="ARBA00023014"/>
    </source>
</evidence>
<feature type="binding site" evidence="12">
    <location>
        <position position="258"/>
    </location>
    <ligand>
        <name>[4Fe-4S] cluster</name>
        <dbReference type="ChEBI" id="CHEBI:49883"/>
        <label>2</label>
        <note>4Fe-4S-substrate</note>
    </ligand>
</feature>
<evidence type="ECO:0000256" key="10">
    <source>
        <dbReference type="ARBA" id="ARBA00023239"/>
    </source>
</evidence>
<keyword evidence="3 12" id="KW-0949">S-adenosyl-L-methionine</keyword>
<feature type="binding site" evidence="12">
    <location>
        <position position="159"/>
    </location>
    <ligand>
        <name>GTP</name>
        <dbReference type="ChEBI" id="CHEBI:37565"/>
    </ligand>
</feature>
<dbReference type="NCBIfam" id="NF001199">
    <property type="entry name" value="PRK00164.2-1"/>
    <property type="match status" value="1"/>
</dbReference>